<protein>
    <submittedName>
        <fullName evidence="1">Uncharacterized protein</fullName>
    </submittedName>
</protein>
<evidence type="ECO:0000313" key="2">
    <source>
        <dbReference type="Proteomes" id="UP001497516"/>
    </source>
</evidence>
<organism evidence="1 2">
    <name type="scientific">Linum trigynum</name>
    <dbReference type="NCBI Taxonomy" id="586398"/>
    <lineage>
        <taxon>Eukaryota</taxon>
        <taxon>Viridiplantae</taxon>
        <taxon>Streptophyta</taxon>
        <taxon>Embryophyta</taxon>
        <taxon>Tracheophyta</taxon>
        <taxon>Spermatophyta</taxon>
        <taxon>Magnoliopsida</taxon>
        <taxon>eudicotyledons</taxon>
        <taxon>Gunneridae</taxon>
        <taxon>Pentapetalae</taxon>
        <taxon>rosids</taxon>
        <taxon>fabids</taxon>
        <taxon>Malpighiales</taxon>
        <taxon>Linaceae</taxon>
        <taxon>Linum</taxon>
    </lineage>
</organism>
<dbReference type="InterPro" id="IPR040249">
    <property type="entry name" value="Ricin_B-like_lectin_EULS3-like"/>
</dbReference>
<dbReference type="AlphaFoldDB" id="A0AAV2CA43"/>
<dbReference type="Gene3D" id="2.80.10.50">
    <property type="match status" value="1"/>
</dbReference>
<accession>A0AAV2CA43</accession>
<keyword evidence="2" id="KW-1185">Reference proteome</keyword>
<gene>
    <name evidence="1" type="ORF">LTRI10_LOCUS827</name>
</gene>
<dbReference type="InterPro" id="IPR035992">
    <property type="entry name" value="Ricin_B-like_lectins"/>
</dbReference>
<dbReference type="EMBL" id="OZ034813">
    <property type="protein sequence ID" value="CAL1352892.1"/>
    <property type="molecule type" value="Genomic_DNA"/>
</dbReference>
<dbReference type="SUPFAM" id="SSF50370">
    <property type="entry name" value="Ricin B-like lectins"/>
    <property type="match status" value="1"/>
</dbReference>
<sequence>MTSPSCRHHHHHYHHHYYYYPPQPASNYGHEFGHYPAPPSAPPLLHPHGGETFHDLSSKPSYKVYCKANPNFHLAIRDGEVVLARADPNDPCQNWFKDDKHSARVKDEQGYPCFSLVNKATGLALKHSGDTSRVQLVAYNESDVVDQSVLWSLGRDEGGGFRAMRMASDIHLNVDACRGNKECGGVRDGTTIVLWQWNQGRNQQWKIVPQ</sequence>
<evidence type="ECO:0000313" key="1">
    <source>
        <dbReference type="EMBL" id="CAL1352892.1"/>
    </source>
</evidence>
<dbReference type="PANTHER" id="PTHR31257">
    <property type="entry name" value="RICIN B-LIKE LECTIN EULS3"/>
    <property type="match status" value="1"/>
</dbReference>
<name>A0AAV2CA43_9ROSI</name>
<dbReference type="CDD" id="cd23431">
    <property type="entry name" value="beta-trefoil_Ricin_AtEULS3-like"/>
    <property type="match status" value="1"/>
</dbReference>
<dbReference type="PANTHER" id="PTHR31257:SF2">
    <property type="entry name" value="RICIN B-LIKE LECTIN EULS3"/>
    <property type="match status" value="1"/>
</dbReference>
<proteinExistence type="predicted"/>
<dbReference type="Proteomes" id="UP001497516">
    <property type="component" value="Chromosome 1"/>
</dbReference>
<reference evidence="1 2" key="1">
    <citation type="submission" date="2024-04" db="EMBL/GenBank/DDBJ databases">
        <authorList>
            <person name="Fracassetti M."/>
        </authorList>
    </citation>
    <scope>NUCLEOTIDE SEQUENCE [LARGE SCALE GENOMIC DNA]</scope>
</reference>